<proteinExistence type="inferred from homology"/>
<dbReference type="PANTHER" id="PTHR47320">
    <property type="entry name" value="BIFUNCTIONAL URIDYLYLTRANSFERASE/URIDYLYL-REMOVING ENZYME"/>
    <property type="match status" value="1"/>
</dbReference>
<dbReference type="EMBL" id="UOFT01000077">
    <property type="protein sequence ID" value="VAW99333.1"/>
    <property type="molecule type" value="Genomic_DNA"/>
</dbReference>
<evidence type="ECO:0000256" key="3">
    <source>
        <dbReference type="ARBA" id="ARBA00022737"/>
    </source>
</evidence>
<dbReference type="SUPFAM" id="SSF109604">
    <property type="entry name" value="HD-domain/PDEase-like"/>
    <property type="match status" value="1"/>
</dbReference>
<protein>
    <submittedName>
        <fullName evidence="9">[Protein-PII] uridylyltransferase / [Protein-PII]-UMP uridylyl-removing enzyme</fullName>
        <ecNumber evidence="9">2.7.7.59</ecNumber>
    </submittedName>
</protein>
<dbReference type="GO" id="GO:0008773">
    <property type="term" value="F:[protein-PII] uridylyltransferase activity"/>
    <property type="evidence" value="ECO:0007669"/>
    <property type="project" value="UniProtKB-EC"/>
</dbReference>
<keyword evidence="4" id="KW-0378">Hydrolase</keyword>
<dbReference type="PIRSF" id="PIRSF006288">
    <property type="entry name" value="PII_uridyltransf"/>
    <property type="match status" value="1"/>
</dbReference>
<dbReference type="InterPro" id="IPR003607">
    <property type="entry name" value="HD/PDEase_dom"/>
</dbReference>
<name>A0A3B1AHG8_9ZZZZ</name>
<dbReference type="CDD" id="cd05401">
    <property type="entry name" value="NT_GlnE_GlnD_like"/>
    <property type="match status" value="1"/>
</dbReference>
<dbReference type="CDD" id="cd00077">
    <property type="entry name" value="HDc"/>
    <property type="match status" value="1"/>
</dbReference>
<dbReference type="Pfam" id="PF01966">
    <property type="entry name" value="HD"/>
    <property type="match status" value="1"/>
</dbReference>
<dbReference type="Gene3D" id="1.20.120.330">
    <property type="entry name" value="Nucleotidyltransferases domain 2"/>
    <property type="match status" value="1"/>
</dbReference>
<dbReference type="Gene3D" id="1.10.3210.10">
    <property type="entry name" value="Hypothetical protein af1432"/>
    <property type="match status" value="1"/>
</dbReference>
<dbReference type="SUPFAM" id="SSF55021">
    <property type="entry name" value="ACT-like"/>
    <property type="match status" value="1"/>
</dbReference>
<keyword evidence="6" id="KW-0511">Multifunctional enzyme</keyword>
<accession>A0A3B1AHG8</accession>
<evidence type="ECO:0000259" key="8">
    <source>
        <dbReference type="PROSITE" id="PS51831"/>
    </source>
</evidence>
<evidence type="ECO:0000313" key="9">
    <source>
        <dbReference type="EMBL" id="VAW99333.1"/>
    </source>
</evidence>
<dbReference type="EC" id="2.7.7.59" evidence="9"/>
<dbReference type="SUPFAM" id="SSF81593">
    <property type="entry name" value="Nucleotidyltransferase substrate binding subunit/domain"/>
    <property type="match status" value="1"/>
</dbReference>
<gene>
    <name evidence="9" type="ORF">MNBD_GAMMA23-1915</name>
</gene>
<dbReference type="InterPro" id="IPR045865">
    <property type="entry name" value="ACT-like_dom_sf"/>
</dbReference>
<dbReference type="InterPro" id="IPR013546">
    <property type="entry name" value="PII_UdlTrfase/GS_AdlTrfase"/>
</dbReference>
<feature type="domain" description="ACT" evidence="7">
    <location>
        <begin position="811"/>
        <end position="883"/>
    </location>
</feature>
<dbReference type="SUPFAM" id="SSF81301">
    <property type="entry name" value="Nucleotidyltransferase"/>
    <property type="match status" value="1"/>
</dbReference>
<reference evidence="9" key="1">
    <citation type="submission" date="2018-06" db="EMBL/GenBank/DDBJ databases">
        <authorList>
            <person name="Zhirakovskaya E."/>
        </authorList>
    </citation>
    <scope>NUCLEOTIDE SEQUENCE</scope>
</reference>
<evidence type="ECO:0000256" key="2">
    <source>
        <dbReference type="ARBA" id="ARBA00022695"/>
    </source>
</evidence>
<dbReference type="PANTHER" id="PTHR47320:SF1">
    <property type="entry name" value="BIFUNCTIONAL URIDYLYLTRANSFERASE_URIDYLYL-REMOVING ENZYME"/>
    <property type="match status" value="1"/>
</dbReference>
<sequence length="883" mass="102369">MLPIQIEKDLFDEAALQQQLQAQSNPIPIFKQQRKHYLHILTERFNSGRAATELIYLHAALTDKLLSLAWPLFFGDKQQDLTLVAVGGYGRGELHPASDIDLLLLIKKPNKELNEAISQFFTFLWDIGLEVGHSVRTVKECVAEAKNDITVATNIQESRLLIGSIKLFDEQKTKCSPKKIWPSDKFFRAKLDEQIKRHERYNESAYNLEPNIKESPGGLRDIQMIGWVAKRHFNVETLEQLVQHGFLTKDEYNDLHNGQAFLWRVRYGLHLINNRREDRLLFDHQRKLAKLFGYTDTRNNLAVELFMKQYYRTVMDLSRLNEMLLQLFEEEILLAKKPSKPKPINNRFQSIKGYLEVTFDSVFKSYPFALLEVFLLLAQNPELKGVRANTIRLIRSHRHLINSKFRHDIRCRSLFIEFFKQRHGITHELRRMNRYGVLAAYIPVFEKIVGQMQHDLFHVYTVDEHTIMLIRNLRRFTVPEFSHEFPLASELITSIPKQELLLIAALFHDIAKGRGGNHATLGAIDATEFCERHDLSDYDTKLVAWIIQNHLLMSSTAQKKDISDPDIVYEFANQVGDIIHLKYLYLLTVADIRATSDSVWSSWKDSLLKNLYRATQDVLRRGLENPTLKTELITENKRLALDLLAEQHEIDDINNLWQKFNNDYFTRHTPTEISWQTNAILSTGVKETVVTFRHSSKHNVISLFIYTPTYTGLFSTIMSVLEYFRIDVVDARIIESQHGYALDTYHIQNPTGTTIENELCNKVKNSIKEQIELKQRKQQTTENTFIGRREKQFKFATRVSFDDSTSVQATIMTVKSYNQTGILSQLAMILDNYKINILSAKIATYGERIEDIFNITNAQGNKLSELAQQKLASNICDQLDQAL</sequence>
<dbReference type="PROSITE" id="PS51831">
    <property type="entry name" value="HD"/>
    <property type="match status" value="1"/>
</dbReference>
<dbReference type="SMART" id="SM00471">
    <property type="entry name" value="HDc"/>
    <property type="match status" value="1"/>
</dbReference>
<dbReference type="NCBIfam" id="TIGR01693">
    <property type="entry name" value="UTase_glnD"/>
    <property type="match status" value="1"/>
</dbReference>
<dbReference type="Pfam" id="PF01909">
    <property type="entry name" value="NTP_transf_2"/>
    <property type="match status" value="1"/>
</dbReference>
<dbReference type="CDD" id="cd04899">
    <property type="entry name" value="ACT_ACR-UUR-like_2"/>
    <property type="match status" value="1"/>
</dbReference>
<dbReference type="InterPro" id="IPR006674">
    <property type="entry name" value="HD_domain"/>
</dbReference>
<evidence type="ECO:0000259" key="7">
    <source>
        <dbReference type="PROSITE" id="PS51671"/>
    </source>
</evidence>
<evidence type="ECO:0000256" key="4">
    <source>
        <dbReference type="ARBA" id="ARBA00022801"/>
    </source>
</evidence>
<dbReference type="InterPro" id="IPR010043">
    <property type="entry name" value="UTase/UR"/>
</dbReference>
<keyword evidence="3" id="KW-0677">Repeat</keyword>
<keyword evidence="1 9" id="KW-0808">Transferase</keyword>
<dbReference type="GO" id="GO:0016787">
    <property type="term" value="F:hydrolase activity"/>
    <property type="evidence" value="ECO:0007669"/>
    <property type="project" value="UniProtKB-KW"/>
</dbReference>
<dbReference type="AlphaFoldDB" id="A0A3B1AHG8"/>
<dbReference type="InterPro" id="IPR002912">
    <property type="entry name" value="ACT_dom"/>
</dbReference>
<dbReference type="Pfam" id="PF08335">
    <property type="entry name" value="GlnD_UR_UTase"/>
    <property type="match status" value="1"/>
</dbReference>
<keyword evidence="5" id="KW-0460">Magnesium</keyword>
<evidence type="ECO:0000256" key="5">
    <source>
        <dbReference type="ARBA" id="ARBA00022842"/>
    </source>
</evidence>
<dbReference type="InterPro" id="IPR043519">
    <property type="entry name" value="NT_sf"/>
</dbReference>
<evidence type="ECO:0000256" key="1">
    <source>
        <dbReference type="ARBA" id="ARBA00022679"/>
    </source>
</evidence>
<feature type="domain" description="ACT" evidence="7">
    <location>
        <begin position="702"/>
        <end position="783"/>
    </location>
</feature>
<dbReference type="PROSITE" id="PS51671">
    <property type="entry name" value="ACT"/>
    <property type="match status" value="2"/>
</dbReference>
<dbReference type="HAMAP" id="MF_00277">
    <property type="entry name" value="PII_uridylyl_transf"/>
    <property type="match status" value="1"/>
</dbReference>
<organism evidence="9">
    <name type="scientific">hydrothermal vent metagenome</name>
    <dbReference type="NCBI Taxonomy" id="652676"/>
    <lineage>
        <taxon>unclassified sequences</taxon>
        <taxon>metagenomes</taxon>
        <taxon>ecological metagenomes</taxon>
    </lineage>
</organism>
<feature type="domain" description="HD" evidence="8">
    <location>
        <begin position="462"/>
        <end position="584"/>
    </location>
</feature>
<dbReference type="InterPro" id="IPR002934">
    <property type="entry name" value="Polymerase_NTP_transf_dom"/>
</dbReference>
<keyword evidence="2 9" id="KW-0548">Nucleotidyltransferase</keyword>
<dbReference type="CDD" id="cd04900">
    <property type="entry name" value="ACT_UUR-like_1"/>
    <property type="match status" value="1"/>
</dbReference>
<evidence type="ECO:0000256" key="6">
    <source>
        <dbReference type="ARBA" id="ARBA00023268"/>
    </source>
</evidence>